<dbReference type="KEGG" id="dao:Desac_1289"/>
<name>F2NCL2_DESAR</name>
<keyword evidence="2" id="KW-1185">Reference proteome</keyword>
<dbReference type="OrthoDB" id="27224at2"/>
<evidence type="ECO:0000313" key="1">
    <source>
        <dbReference type="EMBL" id="AEB09146.1"/>
    </source>
</evidence>
<accession>F2NCL2</accession>
<dbReference type="InterPro" id="IPR032568">
    <property type="entry name" value="DUF4926"/>
</dbReference>
<dbReference type="EMBL" id="CP002629">
    <property type="protein sequence ID" value="AEB09146.1"/>
    <property type="molecule type" value="Genomic_DNA"/>
</dbReference>
<protein>
    <recommendedName>
        <fullName evidence="3">DUF4926 domain-containing protein</fullName>
    </recommendedName>
</protein>
<dbReference type="RefSeq" id="WP_013706258.1">
    <property type="nucleotide sequence ID" value="NC_015388.1"/>
</dbReference>
<dbReference type="Pfam" id="PF16277">
    <property type="entry name" value="DUF4926"/>
    <property type="match status" value="1"/>
</dbReference>
<sequence length="78" mass="8414">MFKELDIAVLRRDVPEHDLKSGDIGAIVHCYDVGEMYEVEFVDAGGKTVALLTLGAADIRAMDGSEILHVRGLEKAAA</sequence>
<dbReference type="AlphaFoldDB" id="F2NCL2"/>
<gene>
    <name evidence="1" type="ordered locus">Desac_1289</name>
</gene>
<reference evidence="1 2" key="1">
    <citation type="journal article" date="2011" name="Stand. Genomic Sci.">
        <title>Complete genome sequence of the acetate-degrading sulfate reducer Desulfobacca acetoxidans type strain (ASRB2).</title>
        <authorList>
            <person name="Goker M."/>
            <person name="Teshima H."/>
            <person name="Lapidus A."/>
            <person name="Nolan M."/>
            <person name="Lucas S."/>
            <person name="Hammon N."/>
            <person name="Deshpande S."/>
            <person name="Cheng J.F."/>
            <person name="Tapia R."/>
            <person name="Han C."/>
            <person name="Goodwin L."/>
            <person name="Pitluck S."/>
            <person name="Huntemann M."/>
            <person name="Liolios K."/>
            <person name="Ivanova N."/>
            <person name="Pagani I."/>
            <person name="Mavromatis K."/>
            <person name="Ovchinikova G."/>
            <person name="Pati A."/>
            <person name="Chen A."/>
            <person name="Palaniappan K."/>
            <person name="Land M."/>
            <person name="Hauser L."/>
            <person name="Brambilla E.M."/>
            <person name="Rohde M."/>
            <person name="Spring S."/>
            <person name="Detter J.C."/>
            <person name="Woyke T."/>
            <person name="Bristow J."/>
            <person name="Eisen J.A."/>
            <person name="Markowitz V."/>
            <person name="Hugenholtz P."/>
            <person name="Kyrpides N.C."/>
            <person name="Klenk H.P."/>
        </authorList>
    </citation>
    <scope>NUCLEOTIDE SEQUENCE [LARGE SCALE GENOMIC DNA]</scope>
    <source>
        <strain evidence="2">ATCC 700848 / DSM 11109 / ASRB2</strain>
    </source>
</reference>
<dbReference type="HOGENOM" id="CLU_174734_3_1_7"/>
<evidence type="ECO:0008006" key="3">
    <source>
        <dbReference type="Google" id="ProtNLM"/>
    </source>
</evidence>
<dbReference type="Proteomes" id="UP000000483">
    <property type="component" value="Chromosome"/>
</dbReference>
<evidence type="ECO:0000313" key="2">
    <source>
        <dbReference type="Proteomes" id="UP000000483"/>
    </source>
</evidence>
<reference evidence="2" key="2">
    <citation type="submission" date="2011-03" db="EMBL/GenBank/DDBJ databases">
        <title>The complete genome of Desulfobacca acetoxidans DSM 11109.</title>
        <authorList>
            <consortium name="US DOE Joint Genome Institute (JGI-PGF)"/>
            <person name="Lucas S."/>
            <person name="Copeland A."/>
            <person name="Lapidus A."/>
            <person name="Bruce D."/>
            <person name="Goodwin L."/>
            <person name="Pitluck S."/>
            <person name="Peters L."/>
            <person name="Kyrpides N."/>
            <person name="Mavromatis K."/>
            <person name="Ivanova N."/>
            <person name="Ovchinnikova G."/>
            <person name="Teshima H."/>
            <person name="Detter J.C."/>
            <person name="Han C."/>
            <person name="Land M."/>
            <person name="Hauser L."/>
            <person name="Markowitz V."/>
            <person name="Cheng J.-F."/>
            <person name="Hugenholtz P."/>
            <person name="Woyke T."/>
            <person name="Wu D."/>
            <person name="Spring S."/>
            <person name="Schueler E."/>
            <person name="Brambilla E."/>
            <person name="Klenk H.-P."/>
            <person name="Eisen J.A."/>
        </authorList>
    </citation>
    <scope>NUCLEOTIDE SEQUENCE [LARGE SCALE GENOMIC DNA]</scope>
    <source>
        <strain evidence="2">ATCC 700848 / DSM 11109 / ASRB2</strain>
    </source>
</reference>
<organism evidence="1 2">
    <name type="scientific">Desulfobacca acetoxidans (strain ATCC 700848 / DSM 11109 / ASRB2)</name>
    <dbReference type="NCBI Taxonomy" id="880072"/>
    <lineage>
        <taxon>Bacteria</taxon>
        <taxon>Pseudomonadati</taxon>
        <taxon>Thermodesulfobacteriota</taxon>
        <taxon>Desulfobaccia</taxon>
        <taxon>Desulfobaccales</taxon>
        <taxon>Desulfobaccaceae</taxon>
        <taxon>Desulfobacca</taxon>
    </lineage>
</organism>
<dbReference type="STRING" id="880072.Desac_1289"/>
<proteinExistence type="predicted"/>
<dbReference type="eggNOG" id="ENOG5033BH9">
    <property type="taxonomic scope" value="Bacteria"/>
</dbReference>